<reference evidence="4" key="1">
    <citation type="submission" date="2020-12" db="UniProtKB">
        <authorList>
            <consortium name="WormBaseParasite"/>
        </authorList>
    </citation>
    <scope>IDENTIFICATION</scope>
    <source>
        <strain evidence="4">MHco3</strain>
    </source>
</reference>
<dbReference type="WBParaSite" id="HCON_00102930-00001">
    <property type="protein sequence ID" value="HCON_00102930-00001"/>
    <property type="gene ID" value="HCON_00102930"/>
</dbReference>
<sequence length="427" mass="48052">SMGPLWHGIILGCLALLAHFIINKFHSELPLHFGGYVDEGYEKLQKAFERNFRDGWESVGAAFAVFVEGRKVVDLWGGYADKQAAQPWKEDTLMITFSPTKAFAAVCVALLVDRGRLKYDDLVSKHWPEFAKNGKENITIDWVLSHMAGLPYLDTPITKEMATDHKLMKGVLENETPKVPPGRGTGYHSFTYGWLVDQIIRKADEKHRGISQFLREEITAPNGIDFHVGLDASEKHRVARATQSTILEAIIDIWYDPGIAGLVRKFYFTDKDSIIAKAMGNLPWVDVMDMYTLNSPAQQTLEQATAISIGNARSMASIFSLFVDGRIVSEKTLALIEKPVVNETDYVINEIIARGHGFYYYPPRGKSKDNLMIGHPSLGCQQLMFDTRKKISFAYVTNGLKAGAYDLCRNYMRLQRTLYDVLEAQGI</sequence>
<dbReference type="InterPro" id="IPR001466">
    <property type="entry name" value="Beta-lactam-related"/>
</dbReference>
<evidence type="ECO:0000313" key="3">
    <source>
        <dbReference type="Proteomes" id="UP000025227"/>
    </source>
</evidence>
<dbReference type="PANTHER" id="PTHR43319">
    <property type="entry name" value="BETA-LACTAMASE-RELATED"/>
    <property type="match status" value="1"/>
</dbReference>
<dbReference type="OMA" id="GKAELWP"/>
<evidence type="ECO:0000313" key="4">
    <source>
        <dbReference type="WBParaSite" id="HCON_00102930-00001"/>
    </source>
</evidence>
<dbReference type="InterPro" id="IPR052907">
    <property type="entry name" value="Beta-lactamase/esterase"/>
</dbReference>
<dbReference type="Gene3D" id="3.40.710.10">
    <property type="entry name" value="DD-peptidase/beta-lactamase superfamily"/>
    <property type="match status" value="1"/>
</dbReference>
<organism evidence="3 4">
    <name type="scientific">Haemonchus contortus</name>
    <name type="common">Barber pole worm</name>
    <dbReference type="NCBI Taxonomy" id="6289"/>
    <lineage>
        <taxon>Eukaryota</taxon>
        <taxon>Metazoa</taxon>
        <taxon>Ecdysozoa</taxon>
        <taxon>Nematoda</taxon>
        <taxon>Chromadorea</taxon>
        <taxon>Rhabditida</taxon>
        <taxon>Rhabditina</taxon>
        <taxon>Rhabditomorpha</taxon>
        <taxon>Strongyloidea</taxon>
        <taxon>Trichostrongylidae</taxon>
        <taxon>Haemonchus</taxon>
    </lineage>
</organism>
<dbReference type="AlphaFoldDB" id="A0A7I4YKE9"/>
<dbReference type="SUPFAM" id="SSF56601">
    <property type="entry name" value="beta-lactamase/transpeptidase-like"/>
    <property type="match status" value="1"/>
</dbReference>
<accession>A0A7I4YKE9</accession>
<keyword evidence="3" id="KW-1185">Reference proteome</keyword>
<feature type="transmembrane region" description="Helical" evidence="1">
    <location>
        <begin position="6"/>
        <end position="22"/>
    </location>
</feature>
<dbReference type="Proteomes" id="UP000025227">
    <property type="component" value="Unplaced"/>
</dbReference>
<protein>
    <submittedName>
        <fullName evidence="4">Beta-lactamase-related domain containing protein</fullName>
    </submittedName>
</protein>
<proteinExistence type="predicted"/>
<dbReference type="Pfam" id="PF00144">
    <property type="entry name" value="Beta-lactamase"/>
    <property type="match status" value="1"/>
</dbReference>
<evidence type="ECO:0000256" key="1">
    <source>
        <dbReference type="SAM" id="Phobius"/>
    </source>
</evidence>
<dbReference type="InterPro" id="IPR012338">
    <property type="entry name" value="Beta-lactam/transpept-like"/>
</dbReference>
<keyword evidence="1" id="KW-0472">Membrane</keyword>
<name>A0A7I4YKE9_HAECO</name>
<keyword evidence="1" id="KW-1133">Transmembrane helix</keyword>
<dbReference type="PANTHER" id="PTHR43319:SF2">
    <property type="entry name" value="BETA-LACTAMASE-RELATED DOMAIN-CONTAINING PROTEIN"/>
    <property type="match status" value="1"/>
</dbReference>
<evidence type="ECO:0000259" key="2">
    <source>
        <dbReference type="Pfam" id="PF00144"/>
    </source>
</evidence>
<dbReference type="OrthoDB" id="5946976at2759"/>
<feature type="domain" description="Beta-lactamase-related" evidence="2">
    <location>
        <begin position="48"/>
        <end position="403"/>
    </location>
</feature>
<keyword evidence="1" id="KW-0812">Transmembrane</keyword>